<comment type="caution">
    <text evidence="2">The sequence shown here is derived from an EMBL/GenBank/DDBJ whole genome shotgun (WGS) entry which is preliminary data.</text>
</comment>
<feature type="transmembrane region" description="Helical" evidence="1">
    <location>
        <begin position="47"/>
        <end position="65"/>
    </location>
</feature>
<keyword evidence="1" id="KW-1133">Transmembrane helix</keyword>
<protein>
    <submittedName>
        <fullName evidence="2">DUF805 domain-containing protein</fullName>
    </submittedName>
</protein>
<evidence type="ECO:0000313" key="3">
    <source>
        <dbReference type="Proteomes" id="UP001595384"/>
    </source>
</evidence>
<dbReference type="Pfam" id="PF05656">
    <property type="entry name" value="DUF805"/>
    <property type="match status" value="1"/>
</dbReference>
<keyword evidence="1" id="KW-0812">Transmembrane</keyword>
<organism evidence="2 3">
    <name type="scientific">Vibrio zhugei</name>
    <dbReference type="NCBI Taxonomy" id="2479546"/>
    <lineage>
        <taxon>Bacteria</taxon>
        <taxon>Pseudomonadati</taxon>
        <taxon>Pseudomonadota</taxon>
        <taxon>Gammaproteobacteria</taxon>
        <taxon>Vibrionales</taxon>
        <taxon>Vibrionaceae</taxon>
        <taxon>Vibrio</taxon>
    </lineage>
</organism>
<dbReference type="EMBL" id="JBHRSE010000030">
    <property type="protein sequence ID" value="MFC3022964.1"/>
    <property type="molecule type" value="Genomic_DNA"/>
</dbReference>
<dbReference type="InterPro" id="IPR008523">
    <property type="entry name" value="DUF805"/>
</dbReference>
<dbReference type="PANTHER" id="PTHR34980">
    <property type="entry name" value="INNER MEMBRANE PROTEIN-RELATED-RELATED"/>
    <property type="match status" value="1"/>
</dbReference>
<sequence length="155" mass="17773">MKVKWLLFSFEGRVPRQIFWIWNAVYYGVIIFSLTFVSPFIPTMSAYVMPVVLLVLLIPDLAVTAKRWHDRNKSNKWLLLSMPLIISRLMMPGQMVDDASMAVGPSTATQLLSFFSLLCGLVILIECGLRKGNPLENRYGEPYEHEQNHEKEPSI</sequence>
<reference evidence="3" key="1">
    <citation type="journal article" date="2019" name="Int. J. Syst. Evol. Microbiol.">
        <title>The Global Catalogue of Microorganisms (GCM) 10K type strain sequencing project: providing services to taxonomists for standard genome sequencing and annotation.</title>
        <authorList>
            <consortium name="The Broad Institute Genomics Platform"/>
            <consortium name="The Broad Institute Genome Sequencing Center for Infectious Disease"/>
            <person name="Wu L."/>
            <person name="Ma J."/>
        </authorList>
    </citation>
    <scope>NUCLEOTIDE SEQUENCE [LARGE SCALE GENOMIC DNA]</scope>
    <source>
        <strain evidence="3">KCTC 62784</strain>
    </source>
</reference>
<feature type="transmembrane region" description="Helical" evidence="1">
    <location>
        <begin position="77"/>
        <end position="96"/>
    </location>
</feature>
<name>A0ABV7C725_9VIBR</name>
<feature type="transmembrane region" description="Helical" evidence="1">
    <location>
        <begin position="20"/>
        <end position="41"/>
    </location>
</feature>
<dbReference type="Proteomes" id="UP001595384">
    <property type="component" value="Unassembled WGS sequence"/>
</dbReference>
<evidence type="ECO:0000313" key="2">
    <source>
        <dbReference type="EMBL" id="MFC3022964.1"/>
    </source>
</evidence>
<proteinExistence type="predicted"/>
<dbReference type="PANTHER" id="PTHR34980:SF1">
    <property type="entry name" value="INNER MEMBRANE PROTEIN"/>
    <property type="match status" value="1"/>
</dbReference>
<gene>
    <name evidence="2" type="ORF">ACFODT_03860</name>
</gene>
<evidence type="ECO:0000256" key="1">
    <source>
        <dbReference type="SAM" id="Phobius"/>
    </source>
</evidence>
<keyword evidence="3" id="KW-1185">Reference proteome</keyword>
<accession>A0ABV7C725</accession>
<dbReference type="RefSeq" id="WP_123017049.1">
    <property type="nucleotide sequence ID" value="NZ_AP024911.1"/>
</dbReference>
<keyword evidence="1" id="KW-0472">Membrane</keyword>
<feature type="transmembrane region" description="Helical" evidence="1">
    <location>
        <begin position="108"/>
        <end position="129"/>
    </location>
</feature>